<dbReference type="OrthoDB" id="161814at2759"/>
<feature type="transmembrane region" description="Helical" evidence="4">
    <location>
        <begin position="48"/>
        <end position="67"/>
    </location>
</feature>
<gene>
    <name evidence="6" type="ORF">A7U60_g6018</name>
</gene>
<evidence type="ECO:0000256" key="2">
    <source>
        <dbReference type="ARBA" id="ARBA00022989"/>
    </source>
</evidence>
<dbReference type="GO" id="GO:0016020">
    <property type="term" value="C:membrane"/>
    <property type="evidence" value="ECO:0007669"/>
    <property type="project" value="UniProtKB-SubCell"/>
</dbReference>
<name>A0A9Q5HVN1_SANBA</name>
<dbReference type="EMBL" id="LNZH02000198">
    <property type="protein sequence ID" value="OCB86845.1"/>
    <property type="molecule type" value="Genomic_DNA"/>
</dbReference>
<keyword evidence="3 4" id="KW-0472">Membrane</keyword>
<accession>A0A9Q5HVN1</accession>
<organism evidence="6 7">
    <name type="scientific">Sanghuangporus baumii</name>
    <name type="common">Phellinus baumii</name>
    <dbReference type="NCBI Taxonomy" id="108892"/>
    <lineage>
        <taxon>Eukaryota</taxon>
        <taxon>Fungi</taxon>
        <taxon>Dikarya</taxon>
        <taxon>Basidiomycota</taxon>
        <taxon>Agaricomycotina</taxon>
        <taxon>Agaricomycetes</taxon>
        <taxon>Hymenochaetales</taxon>
        <taxon>Hymenochaetaceae</taxon>
        <taxon>Sanghuangporus</taxon>
    </lineage>
</organism>
<comment type="subcellular location">
    <subcellularLocation>
        <location evidence="4">Membrane</location>
        <topology evidence="4">Multi-pass membrane protein</topology>
    </subcellularLocation>
</comment>
<keyword evidence="4" id="KW-0813">Transport</keyword>
<evidence type="ECO:0000256" key="3">
    <source>
        <dbReference type="ARBA" id="ARBA00023136"/>
    </source>
</evidence>
<keyword evidence="4" id="KW-0187">Copper transport</keyword>
<keyword evidence="2 4" id="KW-1133">Transmembrane helix</keyword>
<dbReference type="Proteomes" id="UP000757232">
    <property type="component" value="Unassembled WGS sequence"/>
</dbReference>
<keyword evidence="7" id="KW-1185">Reference proteome</keyword>
<evidence type="ECO:0000313" key="7">
    <source>
        <dbReference type="Proteomes" id="UP000757232"/>
    </source>
</evidence>
<evidence type="ECO:0000313" key="6">
    <source>
        <dbReference type="EMBL" id="OCB86845.1"/>
    </source>
</evidence>
<reference evidence="6" key="1">
    <citation type="submission" date="2016-06" db="EMBL/GenBank/DDBJ databases">
        <title>Draft Genome sequence of the fungus Inonotus baumii.</title>
        <authorList>
            <person name="Zhu H."/>
            <person name="Lin W."/>
        </authorList>
    </citation>
    <scope>NUCLEOTIDE SEQUENCE</scope>
    <source>
        <strain evidence="6">821</strain>
    </source>
</reference>
<sequence length="207" mass="22454">MDHGMPDMDHGGHGGMDMGGKCSMNMLWNTQIIDTCIVFPQWHIRSHASFVLSFFAIVALGIFYEWLRFFARRVDRSVARSILANSNGKNKGRPGVSTSGALRRSPSPASVSPDEDAGLLTGSSVSRARKGVQFARVSPPARALRAVLYGAQVFLSFFLMLIFMTYNAYLILAVVLGAAIGHYYLGGQMDVDGILSGTSDDKGMACH</sequence>
<dbReference type="PANTHER" id="PTHR12483:SF115">
    <property type="entry name" value="COPPER TRANSPORT PROTEIN"/>
    <property type="match status" value="1"/>
</dbReference>
<dbReference type="AlphaFoldDB" id="A0A9Q5HVN1"/>
<keyword evidence="1 4" id="KW-0812">Transmembrane</keyword>
<evidence type="ECO:0000256" key="4">
    <source>
        <dbReference type="RuleBase" id="RU367022"/>
    </source>
</evidence>
<evidence type="ECO:0000256" key="5">
    <source>
        <dbReference type="SAM" id="MobiDB-lite"/>
    </source>
</evidence>
<evidence type="ECO:0000256" key="1">
    <source>
        <dbReference type="ARBA" id="ARBA00022692"/>
    </source>
</evidence>
<keyword evidence="4" id="KW-0406">Ion transport</keyword>
<dbReference type="GO" id="GO:0005375">
    <property type="term" value="F:copper ion transmembrane transporter activity"/>
    <property type="evidence" value="ECO:0007669"/>
    <property type="project" value="UniProtKB-UniRule"/>
</dbReference>
<feature type="region of interest" description="Disordered" evidence="5">
    <location>
        <begin position="88"/>
        <end position="120"/>
    </location>
</feature>
<protein>
    <recommendedName>
        <fullName evidence="4">Copper transport protein</fullName>
    </recommendedName>
</protein>
<dbReference type="Pfam" id="PF04145">
    <property type="entry name" value="Ctr"/>
    <property type="match status" value="1"/>
</dbReference>
<keyword evidence="4" id="KW-0186">Copper</keyword>
<proteinExistence type="inferred from homology"/>
<comment type="caution">
    <text evidence="6">The sequence shown here is derived from an EMBL/GenBank/DDBJ whole genome shotgun (WGS) entry which is preliminary data.</text>
</comment>
<dbReference type="PANTHER" id="PTHR12483">
    <property type="entry name" value="SOLUTE CARRIER FAMILY 31 COPPER TRANSPORTERS"/>
    <property type="match status" value="1"/>
</dbReference>
<comment type="similarity">
    <text evidence="4">Belongs to the copper transporter (Ctr) (TC 1.A.56) family. SLC31A subfamily.</text>
</comment>
<dbReference type="InterPro" id="IPR007274">
    <property type="entry name" value="Cop_transporter"/>
</dbReference>